<dbReference type="EC" id="3.1.1.4" evidence="3"/>
<comment type="caution">
    <text evidence="14">The sequence shown here is derived from an EMBL/GenBank/DDBJ whole genome shotgun (WGS) entry which is preliminary data.</text>
</comment>
<dbReference type="PROSITE" id="PS00118">
    <property type="entry name" value="PA2_HIS"/>
    <property type="match status" value="1"/>
</dbReference>
<dbReference type="PANTHER" id="PTHR12253">
    <property type="entry name" value="RH14732P"/>
    <property type="match status" value="1"/>
</dbReference>
<dbReference type="Proteomes" id="UP000838756">
    <property type="component" value="Unassembled WGS sequence"/>
</dbReference>
<evidence type="ECO:0000256" key="3">
    <source>
        <dbReference type="ARBA" id="ARBA00013278"/>
    </source>
</evidence>
<evidence type="ECO:0000259" key="13">
    <source>
        <dbReference type="Pfam" id="PF05826"/>
    </source>
</evidence>
<dbReference type="GO" id="GO:0016042">
    <property type="term" value="P:lipid catabolic process"/>
    <property type="evidence" value="ECO:0007669"/>
    <property type="project" value="UniProtKB-KW"/>
</dbReference>
<evidence type="ECO:0000313" key="15">
    <source>
        <dbReference type="Proteomes" id="UP000838756"/>
    </source>
</evidence>
<reference evidence="14" key="1">
    <citation type="submission" date="2022-03" db="EMBL/GenBank/DDBJ databases">
        <authorList>
            <person name="Lindestad O."/>
        </authorList>
    </citation>
    <scope>NUCLEOTIDE SEQUENCE</scope>
</reference>
<dbReference type="OrthoDB" id="8187220at2759"/>
<dbReference type="FunFam" id="1.20.90.10:FF:000002">
    <property type="entry name" value="Phospholipase A2 group III"/>
    <property type="match status" value="1"/>
</dbReference>
<evidence type="ECO:0000256" key="9">
    <source>
        <dbReference type="ARBA" id="ARBA00022963"/>
    </source>
</evidence>
<evidence type="ECO:0000256" key="7">
    <source>
        <dbReference type="ARBA" id="ARBA00022801"/>
    </source>
</evidence>
<sequence length="625" mass="70326">MYHRVRRKMKFEISAILILSYVSLVFSKAFDIKRINDNISEDIENDIIDFDDDYSVKYDKKHKVLPWDSNDHKKDSYRYTVVKEKVYNGFENEDIKPNTAEEVSSPTSVFTVTEALEKTTELSVIPLELISTTEINSVSPAESTTEFDLTVIPLRSSEKAPVELFINQTVTIPVSTESSEDYNLTTFFYEMTTKSNNYLNETTTENIINETSTESNINEMPTENIINEKSTEIITKDMSTENVINENVKSTSTKLNANKTIEIISMNHSISNITESVTILPDINKATENRTENITENFPSTTTPREDINTTSSKTNETINREDFESTEVIAEVPIFTELDTEDISQVPEDYYDSKDVVSTSAPKTDALSVIFGFAGSVVESVVESVAERVVPKGLIDLFRRMQRQNEALEAEKLRSREENGGIGQFTRGVIKTISSGLSKPLSQLMAGARDIGSLDSDRGFVNSLASGVTSVANVANSMVDLFKDRVQAIYPGTIWCGDGHSAQARSGDLGLFFFTDTCCRQHDACKLYIGAGDTKFGLTNTGLFTRSHCSCDENFRQCLRKTNSLVSAQIGLTYFNVLGPQCFRRAHPIVKCLRRTRITGLKCEEYELDYTKPKMWQWFDNETF</sequence>
<keyword evidence="7" id="KW-0378">Hydrolase</keyword>
<comment type="cofactor">
    <cofactor evidence="1">
        <name>Ca(2+)</name>
        <dbReference type="ChEBI" id="CHEBI:29108"/>
    </cofactor>
</comment>
<keyword evidence="8" id="KW-0106">Calcium</keyword>
<dbReference type="InterPro" id="IPR036444">
    <property type="entry name" value="PLipase_A2_dom_sf"/>
</dbReference>
<keyword evidence="11" id="KW-1015">Disulfide bond</keyword>
<keyword evidence="9" id="KW-0442">Lipid degradation</keyword>
<evidence type="ECO:0000256" key="4">
    <source>
        <dbReference type="ARBA" id="ARBA00021721"/>
    </source>
</evidence>
<dbReference type="GO" id="GO:0050482">
    <property type="term" value="P:arachidonate secretion"/>
    <property type="evidence" value="ECO:0007669"/>
    <property type="project" value="InterPro"/>
</dbReference>
<dbReference type="GO" id="GO:0005576">
    <property type="term" value="C:extracellular region"/>
    <property type="evidence" value="ECO:0007669"/>
    <property type="project" value="UniProtKB-SubCell"/>
</dbReference>
<keyword evidence="10" id="KW-0443">Lipid metabolism</keyword>
<dbReference type="InterPro" id="IPR016090">
    <property type="entry name" value="PLA2-like_dom"/>
</dbReference>
<name>A0A8S4S8P9_9NEOP</name>
<evidence type="ECO:0000256" key="6">
    <source>
        <dbReference type="ARBA" id="ARBA00022723"/>
    </source>
</evidence>
<dbReference type="GO" id="GO:0004623">
    <property type="term" value="F:phospholipase A2 activity"/>
    <property type="evidence" value="ECO:0007669"/>
    <property type="project" value="UniProtKB-EC"/>
</dbReference>
<dbReference type="SUPFAM" id="SSF48619">
    <property type="entry name" value="Phospholipase A2, PLA2"/>
    <property type="match status" value="1"/>
</dbReference>
<evidence type="ECO:0000256" key="8">
    <source>
        <dbReference type="ARBA" id="ARBA00022837"/>
    </source>
</evidence>
<evidence type="ECO:0000256" key="2">
    <source>
        <dbReference type="ARBA" id="ARBA00004613"/>
    </source>
</evidence>
<accession>A0A8S4S8P9</accession>
<evidence type="ECO:0000256" key="11">
    <source>
        <dbReference type="ARBA" id="ARBA00023157"/>
    </source>
</evidence>
<dbReference type="CDD" id="cd04704">
    <property type="entry name" value="PLA2_bee_venom_like"/>
    <property type="match status" value="1"/>
</dbReference>
<dbReference type="EMBL" id="CAKXAJ010026185">
    <property type="protein sequence ID" value="CAH2261183.1"/>
    <property type="molecule type" value="Genomic_DNA"/>
</dbReference>
<comment type="subcellular location">
    <subcellularLocation>
        <location evidence="2">Secreted</location>
    </subcellularLocation>
</comment>
<evidence type="ECO:0000256" key="5">
    <source>
        <dbReference type="ARBA" id="ARBA00022525"/>
    </source>
</evidence>
<dbReference type="InterPro" id="IPR033113">
    <property type="entry name" value="PLA2_histidine"/>
</dbReference>
<keyword evidence="5" id="KW-0964">Secreted</keyword>
<dbReference type="Pfam" id="PF05826">
    <property type="entry name" value="Phospholip_A2_2"/>
    <property type="match status" value="1"/>
</dbReference>
<dbReference type="GO" id="GO:0006644">
    <property type="term" value="P:phospholipid metabolic process"/>
    <property type="evidence" value="ECO:0007669"/>
    <property type="project" value="InterPro"/>
</dbReference>
<dbReference type="GO" id="GO:0046872">
    <property type="term" value="F:metal ion binding"/>
    <property type="evidence" value="ECO:0007669"/>
    <property type="project" value="UniProtKB-KW"/>
</dbReference>
<protein>
    <recommendedName>
        <fullName evidence="4">Phospholipase A2</fullName>
        <ecNumber evidence="3">3.1.1.4</ecNumber>
    </recommendedName>
    <alternativeName>
        <fullName evidence="12">Phosphatidylcholine 2-acylhydrolase</fullName>
    </alternativeName>
</protein>
<gene>
    <name evidence="14" type="primary">jg17201</name>
    <name evidence="14" type="ORF">PAEG_LOCUS23871</name>
</gene>
<evidence type="ECO:0000256" key="12">
    <source>
        <dbReference type="ARBA" id="ARBA00029903"/>
    </source>
</evidence>
<evidence type="ECO:0000256" key="1">
    <source>
        <dbReference type="ARBA" id="ARBA00001913"/>
    </source>
</evidence>
<keyword evidence="15" id="KW-1185">Reference proteome</keyword>
<organism evidence="14 15">
    <name type="scientific">Pararge aegeria aegeria</name>
    <dbReference type="NCBI Taxonomy" id="348720"/>
    <lineage>
        <taxon>Eukaryota</taxon>
        <taxon>Metazoa</taxon>
        <taxon>Ecdysozoa</taxon>
        <taxon>Arthropoda</taxon>
        <taxon>Hexapoda</taxon>
        <taxon>Insecta</taxon>
        <taxon>Pterygota</taxon>
        <taxon>Neoptera</taxon>
        <taxon>Endopterygota</taxon>
        <taxon>Lepidoptera</taxon>
        <taxon>Glossata</taxon>
        <taxon>Ditrysia</taxon>
        <taxon>Papilionoidea</taxon>
        <taxon>Nymphalidae</taxon>
        <taxon>Satyrinae</taxon>
        <taxon>Satyrini</taxon>
        <taxon>Parargina</taxon>
        <taxon>Pararge</taxon>
    </lineage>
</organism>
<feature type="domain" description="Phospholipase A2-like central" evidence="13">
    <location>
        <begin position="490"/>
        <end position="585"/>
    </location>
</feature>
<keyword evidence="6" id="KW-0479">Metal-binding</keyword>
<evidence type="ECO:0000313" key="14">
    <source>
        <dbReference type="EMBL" id="CAH2261183.1"/>
    </source>
</evidence>
<evidence type="ECO:0000256" key="10">
    <source>
        <dbReference type="ARBA" id="ARBA00023098"/>
    </source>
</evidence>
<proteinExistence type="predicted"/>
<dbReference type="AlphaFoldDB" id="A0A8S4S8P9"/>
<dbReference type="Gene3D" id="1.20.90.10">
    <property type="entry name" value="Phospholipase A2 domain"/>
    <property type="match status" value="1"/>
</dbReference>